<dbReference type="AlphaFoldDB" id="A0A0L0UY48"/>
<dbReference type="GO" id="GO:0030428">
    <property type="term" value="C:cell septum"/>
    <property type="evidence" value="ECO:0007669"/>
    <property type="project" value="TreeGrafter"/>
</dbReference>
<dbReference type="Pfam" id="PF03142">
    <property type="entry name" value="Chitin_synth_2"/>
    <property type="match status" value="1"/>
</dbReference>
<evidence type="ECO:0000256" key="5">
    <source>
        <dbReference type="ARBA" id="ARBA00023136"/>
    </source>
</evidence>
<keyword evidence="6" id="KW-0325">Glycoprotein</keyword>
<keyword evidence="7" id="KW-1133">Transmembrane helix</keyword>
<evidence type="ECO:0000256" key="2">
    <source>
        <dbReference type="ARBA" id="ARBA00022475"/>
    </source>
</evidence>
<dbReference type="GO" id="GO:0031505">
    <property type="term" value="P:fungal-type cell wall organization"/>
    <property type="evidence" value="ECO:0007669"/>
    <property type="project" value="TreeGrafter"/>
</dbReference>
<evidence type="ECO:0000256" key="4">
    <source>
        <dbReference type="ARBA" id="ARBA00022692"/>
    </source>
</evidence>
<dbReference type="GO" id="GO:0004100">
    <property type="term" value="F:chitin synthase activity"/>
    <property type="evidence" value="ECO:0007669"/>
    <property type="project" value="InterPro"/>
</dbReference>
<dbReference type="InterPro" id="IPR004835">
    <property type="entry name" value="Chitin_synth"/>
</dbReference>
<evidence type="ECO:0000313" key="8">
    <source>
        <dbReference type="EMBL" id="KNE91950.1"/>
    </source>
</evidence>
<dbReference type="GO" id="GO:0006031">
    <property type="term" value="P:chitin biosynthetic process"/>
    <property type="evidence" value="ECO:0007669"/>
    <property type="project" value="TreeGrafter"/>
</dbReference>
<dbReference type="EMBL" id="AJIL01000181">
    <property type="protein sequence ID" value="KNE91950.1"/>
    <property type="molecule type" value="Genomic_DNA"/>
</dbReference>
<proteinExistence type="predicted"/>
<protein>
    <submittedName>
        <fullName evidence="8">Uncharacterized protein</fullName>
    </submittedName>
</protein>
<evidence type="ECO:0000256" key="7">
    <source>
        <dbReference type="SAM" id="Phobius"/>
    </source>
</evidence>
<keyword evidence="2" id="KW-1003">Cell membrane</keyword>
<evidence type="ECO:0000256" key="1">
    <source>
        <dbReference type="ARBA" id="ARBA00004651"/>
    </source>
</evidence>
<feature type="transmembrane region" description="Helical" evidence="7">
    <location>
        <begin position="36"/>
        <end position="56"/>
    </location>
</feature>
<keyword evidence="4 7" id="KW-0812">Transmembrane</keyword>
<name>A0A0L0UY48_9BASI</name>
<dbReference type="GO" id="GO:0005886">
    <property type="term" value="C:plasma membrane"/>
    <property type="evidence" value="ECO:0007669"/>
    <property type="project" value="UniProtKB-SubCell"/>
</dbReference>
<sequence length="192" mass="20722">MSDADKSASLTCLRNLFYLGDIDFRELPSCTVSNNILLAFTISIAAAVVAKFIAALQLGEESLRKTIDSLATLKYDDKQKLIFVICDGMIIGCGNDQPTPRIVCDLLGVDLLIDPDPLLFQSVSEGSKQLNYGKVYSGLYEVDGHVVPYVVVAKVGKPSGRSKPGSRGKRCGGLYRPGNKSGSAYVRELRLG</sequence>
<keyword evidence="5 7" id="KW-0472">Membrane</keyword>
<dbReference type="PANTHER" id="PTHR22914">
    <property type="entry name" value="CHITIN SYNTHASE"/>
    <property type="match status" value="1"/>
</dbReference>
<evidence type="ECO:0000256" key="6">
    <source>
        <dbReference type="ARBA" id="ARBA00023180"/>
    </source>
</evidence>
<evidence type="ECO:0000256" key="3">
    <source>
        <dbReference type="ARBA" id="ARBA00022679"/>
    </source>
</evidence>
<dbReference type="STRING" id="1165861.A0A0L0UY48"/>
<accession>A0A0L0UY48</accession>
<keyword evidence="3" id="KW-0808">Transferase</keyword>
<evidence type="ECO:0000313" key="9">
    <source>
        <dbReference type="Proteomes" id="UP000054564"/>
    </source>
</evidence>
<comment type="subcellular location">
    <subcellularLocation>
        <location evidence="1">Cell membrane</location>
        <topology evidence="1">Multi-pass membrane protein</topology>
    </subcellularLocation>
</comment>
<keyword evidence="9" id="KW-1185">Reference proteome</keyword>
<reference evidence="9" key="1">
    <citation type="submission" date="2014-03" db="EMBL/GenBank/DDBJ databases">
        <title>The Genome Sequence of Puccinia striiformis f. sp. tritici PST-78.</title>
        <authorList>
            <consortium name="The Broad Institute Genome Sequencing Platform"/>
            <person name="Cuomo C."/>
            <person name="Hulbert S."/>
            <person name="Chen X."/>
            <person name="Walker B."/>
            <person name="Young S.K."/>
            <person name="Zeng Q."/>
            <person name="Gargeya S."/>
            <person name="Fitzgerald M."/>
            <person name="Haas B."/>
            <person name="Abouelleil A."/>
            <person name="Alvarado L."/>
            <person name="Arachchi H.M."/>
            <person name="Berlin A.M."/>
            <person name="Chapman S.B."/>
            <person name="Goldberg J."/>
            <person name="Griggs A."/>
            <person name="Gujja S."/>
            <person name="Hansen M."/>
            <person name="Howarth C."/>
            <person name="Imamovic A."/>
            <person name="Larimer J."/>
            <person name="McCowan C."/>
            <person name="Montmayeur A."/>
            <person name="Murphy C."/>
            <person name="Neiman D."/>
            <person name="Pearson M."/>
            <person name="Priest M."/>
            <person name="Roberts A."/>
            <person name="Saif S."/>
            <person name="Shea T."/>
            <person name="Sisk P."/>
            <person name="Sykes S."/>
            <person name="Wortman J."/>
            <person name="Nusbaum C."/>
            <person name="Birren B."/>
        </authorList>
    </citation>
    <scope>NUCLEOTIDE SEQUENCE [LARGE SCALE GENOMIC DNA]</scope>
    <source>
        <strain evidence="9">race PST-78</strain>
    </source>
</reference>
<comment type="caution">
    <text evidence="8">The sequence shown here is derived from an EMBL/GenBank/DDBJ whole genome shotgun (WGS) entry which is preliminary data.</text>
</comment>
<organism evidence="8 9">
    <name type="scientific">Puccinia striiformis f. sp. tritici PST-78</name>
    <dbReference type="NCBI Taxonomy" id="1165861"/>
    <lineage>
        <taxon>Eukaryota</taxon>
        <taxon>Fungi</taxon>
        <taxon>Dikarya</taxon>
        <taxon>Basidiomycota</taxon>
        <taxon>Pucciniomycotina</taxon>
        <taxon>Pucciniomycetes</taxon>
        <taxon>Pucciniales</taxon>
        <taxon>Pucciniaceae</taxon>
        <taxon>Puccinia</taxon>
    </lineage>
</organism>
<gene>
    <name evidence="8" type="ORF">PSTG_14621</name>
</gene>
<dbReference type="PANTHER" id="PTHR22914:SF13">
    <property type="entry name" value="CHITIN SYNTHASE"/>
    <property type="match status" value="1"/>
</dbReference>
<dbReference type="Proteomes" id="UP000054564">
    <property type="component" value="Unassembled WGS sequence"/>
</dbReference>